<keyword evidence="1" id="KW-1133">Transmembrane helix</keyword>
<evidence type="ECO:0000313" key="2">
    <source>
        <dbReference type="EMBL" id="EEG91757.1"/>
    </source>
</evidence>
<keyword evidence="1" id="KW-0812">Transmembrane</keyword>
<reference evidence="2 3" key="2">
    <citation type="submission" date="2009-03" db="EMBL/GenBank/DDBJ databases">
        <title>Draft genome sequence of Roseburia inulinivorans (DSM 16841).</title>
        <authorList>
            <person name="Sudarsanam P."/>
            <person name="Ley R."/>
            <person name="Guruge J."/>
            <person name="Turnbaugh P.J."/>
            <person name="Mahowald M."/>
            <person name="Liep D."/>
            <person name="Gordon J."/>
        </authorList>
    </citation>
    <scope>NUCLEOTIDE SEQUENCE [LARGE SCALE GENOMIC DNA]</scope>
    <source>
        <strain evidence="2 3">DSM 16841</strain>
    </source>
</reference>
<dbReference type="EMBL" id="ACFY01000171">
    <property type="protein sequence ID" value="EEG91757.1"/>
    <property type="molecule type" value="Genomic_DNA"/>
</dbReference>
<comment type="caution">
    <text evidence="2">The sequence shown here is derived from an EMBL/GenBank/DDBJ whole genome shotgun (WGS) entry which is preliminary data.</text>
</comment>
<sequence>MRMPLLISVIVLTISLNQHGACGPISAKLKTYTLFTIIQTLLFVFIRILVKNV</sequence>
<gene>
    <name evidence="2" type="ORF">ROSEINA2194_04414</name>
</gene>
<feature type="transmembrane region" description="Helical" evidence="1">
    <location>
        <begin position="32"/>
        <end position="50"/>
    </location>
</feature>
<evidence type="ECO:0000256" key="1">
    <source>
        <dbReference type="SAM" id="Phobius"/>
    </source>
</evidence>
<reference evidence="2 3" key="1">
    <citation type="submission" date="2009-02" db="EMBL/GenBank/DDBJ databases">
        <authorList>
            <person name="Fulton L."/>
            <person name="Clifton S."/>
            <person name="Fulton B."/>
            <person name="Xu J."/>
            <person name="Minx P."/>
            <person name="Pepin K.H."/>
            <person name="Johnson M."/>
            <person name="Bhonagiri V."/>
            <person name="Nash W.E."/>
            <person name="Mardis E.R."/>
            <person name="Wilson R.K."/>
        </authorList>
    </citation>
    <scope>NUCLEOTIDE SEQUENCE [LARGE SCALE GENOMIC DNA]</scope>
    <source>
        <strain evidence="2 3">DSM 16841</strain>
    </source>
</reference>
<accession>C0G065</accession>
<keyword evidence="1" id="KW-0472">Membrane</keyword>
<name>C0G065_9FIRM</name>
<dbReference type="Proteomes" id="UP000003561">
    <property type="component" value="Unassembled WGS sequence"/>
</dbReference>
<organism evidence="2 3">
    <name type="scientific">Roseburia inulinivorans DSM 16841</name>
    <dbReference type="NCBI Taxonomy" id="622312"/>
    <lineage>
        <taxon>Bacteria</taxon>
        <taxon>Bacillati</taxon>
        <taxon>Bacillota</taxon>
        <taxon>Clostridia</taxon>
        <taxon>Lachnospirales</taxon>
        <taxon>Lachnospiraceae</taxon>
        <taxon>Roseburia</taxon>
    </lineage>
</organism>
<evidence type="ECO:0000313" key="3">
    <source>
        <dbReference type="Proteomes" id="UP000003561"/>
    </source>
</evidence>
<protein>
    <submittedName>
        <fullName evidence="2">Uncharacterized protein</fullName>
    </submittedName>
</protein>
<dbReference type="AlphaFoldDB" id="C0G065"/>
<proteinExistence type="predicted"/>